<evidence type="ECO:0000313" key="3">
    <source>
        <dbReference type="Proteomes" id="UP000678393"/>
    </source>
</evidence>
<feature type="compositionally biased region" description="Polar residues" evidence="1">
    <location>
        <begin position="71"/>
        <end position="87"/>
    </location>
</feature>
<feature type="non-terminal residue" evidence="2">
    <location>
        <position position="256"/>
    </location>
</feature>
<feature type="region of interest" description="Disordered" evidence="1">
    <location>
        <begin position="71"/>
        <end position="90"/>
    </location>
</feature>
<reference evidence="2" key="1">
    <citation type="submission" date="2021-04" db="EMBL/GenBank/DDBJ databases">
        <authorList>
            <consortium name="Molecular Ecology Group"/>
        </authorList>
    </citation>
    <scope>NUCLEOTIDE SEQUENCE</scope>
</reference>
<dbReference type="Proteomes" id="UP000678393">
    <property type="component" value="Unassembled WGS sequence"/>
</dbReference>
<protein>
    <submittedName>
        <fullName evidence="2">Uncharacterized protein</fullName>
    </submittedName>
</protein>
<evidence type="ECO:0000256" key="1">
    <source>
        <dbReference type="SAM" id="MobiDB-lite"/>
    </source>
</evidence>
<evidence type="ECO:0000313" key="2">
    <source>
        <dbReference type="EMBL" id="CAG5123956.1"/>
    </source>
</evidence>
<sequence>MNVMENENLNQAVVTVDKDSLDSKINEDLQQFTGTNMTEDTNLRQALVAALSRGICKDICEFNRKQKSLHNNVQGSPVDNQAYTNGSVGCEPDARADARERLYPLAKVKTEGSSFLFAKVKTEGSSFPFTHIKTEHDTSDTDTAYSSEIETTLESQVELQPYNDLGARNTGSSLSVIKKELGADNAETHPDQPIRSGLQLNNIKMCSVLLSHQNTPLVADPYPVTRVKSIPARNTSLKNFKHTKGTSAKEKASAKK</sequence>
<organism evidence="2 3">
    <name type="scientific">Candidula unifasciata</name>
    <dbReference type="NCBI Taxonomy" id="100452"/>
    <lineage>
        <taxon>Eukaryota</taxon>
        <taxon>Metazoa</taxon>
        <taxon>Spiralia</taxon>
        <taxon>Lophotrochozoa</taxon>
        <taxon>Mollusca</taxon>
        <taxon>Gastropoda</taxon>
        <taxon>Heterobranchia</taxon>
        <taxon>Euthyneura</taxon>
        <taxon>Panpulmonata</taxon>
        <taxon>Eupulmonata</taxon>
        <taxon>Stylommatophora</taxon>
        <taxon>Helicina</taxon>
        <taxon>Helicoidea</taxon>
        <taxon>Geomitridae</taxon>
        <taxon>Candidula</taxon>
    </lineage>
</organism>
<accession>A0A8S3ZA57</accession>
<name>A0A8S3ZA57_9EUPU</name>
<gene>
    <name evidence="2" type="ORF">CUNI_LOCUS9514</name>
</gene>
<proteinExistence type="predicted"/>
<dbReference type="AlphaFoldDB" id="A0A8S3ZA57"/>
<dbReference type="EMBL" id="CAJHNH020001661">
    <property type="protein sequence ID" value="CAG5123956.1"/>
    <property type="molecule type" value="Genomic_DNA"/>
</dbReference>
<comment type="caution">
    <text evidence="2">The sequence shown here is derived from an EMBL/GenBank/DDBJ whole genome shotgun (WGS) entry which is preliminary data.</text>
</comment>
<keyword evidence="3" id="KW-1185">Reference proteome</keyword>